<dbReference type="Proteomes" id="UP000037069">
    <property type="component" value="Unassembled WGS sequence"/>
</dbReference>
<dbReference type="EMBL" id="JRES01000960">
    <property type="protein sequence ID" value="KNC26721.1"/>
    <property type="molecule type" value="Genomic_DNA"/>
</dbReference>
<protein>
    <submittedName>
        <fullName evidence="1">Uncharacterized protein</fullName>
    </submittedName>
</protein>
<evidence type="ECO:0000313" key="1">
    <source>
        <dbReference type="EMBL" id="KNC26721.1"/>
    </source>
</evidence>
<evidence type="ECO:0000313" key="2">
    <source>
        <dbReference type="Proteomes" id="UP000037069"/>
    </source>
</evidence>
<keyword evidence="2" id="KW-1185">Reference proteome</keyword>
<sequence length="34" mass="3995">MATLAFRSNKEVMHKAGWKLDENEEENDSYKILP</sequence>
<comment type="caution">
    <text evidence="1">The sequence shown here is derived from an EMBL/GenBank/DDBJ whole genome shotgun (WGS) entry which is preliminary data.</text>
</comment>
<dbReference type="AlphaFoldDB" id="A0A0L0C382"/>
<reference evidence="1 2" key="1">
    <citation type="journal article" date="2015" name="Nat. Commun.">
        <title>Lucilia cuprina genome unlocks parasitic fly biology to underpin future interventions.</title>
        <authorList>
            <person name="Anstead C.A."/>
            <person name="Korhonen P.K."/>
            <person name="Young N.D."/>
            <person name="Hall R.S."/>
            <person name="Jex A.R."/>
            <person name="Murali S.C."/>
            <person name="Hughes D.S."/>
            <person name="Lee S.F."/>
            <person name="Perry T."/>
            <person name="Stroehlein A.J."/>
            <person name="Ansell B.R."/>
            <person name="Breugelmans B."/>
            <person name="Hofmann A."/>
            <person name="Qu J."/>
            <person name="Dugan S."/>
            <person name="Lee S.L."/>
            <person name="Chao H."/>
            <person name="Dinh H."/>
            <person name="Han Y."/>
            <person name="Doddapaneni H.V."/>
            <person name="Worley K.C."/>
            <person name="Muzny D.M."/>
            <person name="Ioannidis P."/>
            <person name="Waterhouse R.M."/>
            <person name="Zdobnov E.M."/>
            <person name="James P.J."/>
            <person name="Bagnall N.H."/>
            <person name="Kotze A.C."/>
            <person name="Gibbs R.A."/>
            <person name="Richards S."/>
            <person name="Batterham P."/>
            <person name="Gasser R.B."/>
        </authorList>
    </citation>
    <scope>NUCLEOTIDE SEQUENCE [LARGE SCALE GENOMIC DNA]</scope>
    <source>
        <strain evidence="1 2">LS</strain>
        <tissue evidence="1">Full body</tissue>
    </source>
</reference>
<accession>A0A0L0C382</accession>
<proteinExistence type="predicted"/>
<name>A0A0L0C382_LUCCU</name>
<organism evidence="1 2">
    <name type="scientific">Lucilia cuprina</name>
    <name type="common">Green bottle fly</name>
    <name type="synonym">Australian sheep blowfly</name>
    <dbReference type="NCBI Taxonomy" id="7375"/>
    <lineage>
        <taxon>Eukaryota</taxon>
        <taxon>Metazoa</taxon>
        <taxon>Ecdysozoa</taxon>
        <taxon>Arthropoda</taxon>
        <taxon>Hexapoda</taxon>
        <taxon>Insecta</taxon>
        <taxon>Pterygota</taxon>
        <taxon>Neoptera</taxon>
        <taxon>Endopterygota</taxon>
        <taxon>Diptera</taxon>
        <taxon>Brachycera</taxon>
        <taxon>Muscomorpha</taxon>
        <taxon>Oestroidea</taxon>
        <taxon>Calliphoridae</taxon>
        <taxon>Luciliinae</taxon>
        <taxon>Lucilia</taxon>
    </lineage>
</organism>
<gene>
    <name evidence="1" type="ORF">FF38_11388</name>
</gene>